<evidence type="ECO:0000259" key="2">
    <source>
        <dbReference type="PROSITE" id="PS50943"/>
    </source>
</evidence>
<dbReference type="Gene3D" id="1.10.260.40">
    <property type="entry name" value="lambda repressor-like DNA-binding domains"/>
    <property type="match status" value="1"/>
</dbReference>
<dbReference type="EMBL" id="PJNW01000011">
    <property type="protein sequence ID" value="PKR88569.1"/>
    <property type="molecule type" value="Genomic_DNA"/>
</dbReference>
<dbReference type="InterPro" id="IPR050807">
    <property type="entry name" value="TransReg_Diox_bact_type"/>
</dbReference>
<dbReference type="PROSITE" id="PS50943">
    <property type="entry name" value="HTH_CROC1"/>
    <property type="match status" value="1"/>
</dbReference>
<dbReference type="CDD" id="cd02209">
    <property type="entry name" value="cupin_XRE_C"/>
    <property type="match status" value="1"/>
</dbReference>
<dbReference type="OrthoDB" id="189170at2"/>
<dbReference type="GO" id="GO:0003700">
    <property type="term" value="F:DNA-binding transcription factor activity"/>
    <property type="evidence" value="ECO:0007669"/>
    <property type="project" value="TreeGrafter"/>
</dbReference>
<name>A0A1I4SVE7_9HYPH</name>
<comment type="caution">
    <text evidence="3">The sequence shown here is derived from an EMBL/GenBank/DDBJ whole genome shotgun (WGS) entry which is preliminary data.</text>
</comment>
<dbReference type="RefSeq" id="WP_101290022.1">
    <property type="nucleotide sequence ID" value="NZ_FOUQ01000004.1"/>
</dbReference>
<evidence type="ECO:0000313" key="4">
    <source>
        <dbReference type="Proteomes" id="UP000233491"/>
    </source>
</evidence>
<dbReference type="GO" id="GO:0005829">
    <property type="term" value="C:cytosol"/>
    <property type="evidence" value="ECO:0007669"/>
    <property type="project" value="TreeGrafter"/>
</dbReference>
<reference evidence="3 4" key="1">
    <citation type="submission" date="2017-12" db="EMBL/GenBank/DDBJ databases">
        <title>Anaerobic carbon monoxide metabolism by Pleomorphomonas carboxyditropha sp. nov., a new mesophilic hydrogenogenic carboxidotroph.</title>
        <authorList>
            <person name="Esquivel-Elizondo S."/>
            <person name="Krajmalnik-Brown R."/>
        </authorList>
    </citation>
    <scope>NUCLEOTIDE SEQUENCE [LARGE SCALE GENOMIC DNA]</scope>
    <source>
        <strain evidence="3 4">R5-392</strain>
    </source>
</reference>
<dbReference type="InterPro" id="IPR011051">
    <property type="entry name" value="RmlC_Cupin_sf"/>
</dbReference>
<dbReference type="InterPro" id="IPR010982">
    <property type="entry name" value="Lambda_DNA-bd_dom_sf"/>
</dbReference>
<dbReference type="Proteomes" id="UP000233491">
    <property type="component" value="Unassembled WGS sequence"/>
</dbReference>
<dbReference type="InterPro" id="IPR001387">
    <property type="entry name" value="Cro/C1-type_HTH"/>
</dbReference>
<dbReference type="Gene3D" id="2.60.120.10">
    <property type="entry name" value="Jelly Rolls"/>
    <property type="match status" value="1"/>
</dbReference>
<dbReference type="InterPro" id="IPR014710">
    <property type="entry name" value="RmlC-like_jellyroll"/>
</dbReference>
<dbReference type="SMART" id="SM00530">
    <property type="entry name" value="HTH_XRE"/>
    <property type="match status" value="1"/>
</dbReference>
<dbReference type="Pfam" id="PF01381">
    <property type="entry name" value="HTH_3"/>
    <property type="match status" value="1"/>
</dbReference>
<keyword evidence="1" id="KW-0238">DNA-binding</keyword>
<dbReference type="AlphaFoldDB" id="A0A1I4SVE7"/>
<protein>
    <submittedName>
        <fullName evidence="3">LacI family transcriptional regulator</fullName>
    </submittedName>
</protein>
<feature type="domain" description="HTH cro/C1-type" evidence="2">
    <location>
        <begin position="16"/>
        <end position="70"/>
    </location>
</feature>
<accession>A0A1I4SVE7</accession>
<evidence type="ECO:0000256" key="1">
    <source>
        <dbReference type="ARBA" id="ARBA00023125"/>
    </source>
</evidence>
<dbReference type="SUPFAM" id="SSF51182">
    <property type="entry name" value="RmlC-like cupins"/>
    <property type="match status" value="1"/>
</dbReference>
<dbReference type="CDD" id="cd00093">
    <property type="entry name" value="HTH_XRE"/>
    <property type="match status" value="1"/>
</dbReference>
<sequence length="188" mass="20160">MDTFEDETSTRLAARIRLEREGRGWSLADLAARSGVGKATISKIERGDASPTAGILVRLAAAFDLTLASLLVRAEAGADRLVRASDQSVWRDPDTGYLRRQVFIRPDHPLEIVEVSMPAGKSAVLPAASYAFIRQVVWLIEGELTVSDADGRHVLAAGDCLGFGPPADVTISNESDAPARYVVALSRS</sequence>
<dbReference type="SUPFAM" id="SSF47413">
    <property type="entry name" value="lambda repressor-like DNA-binding domains"/>
    <property type="match status" value="1"/>
</dbReference>
<dbReference type="PANTHER" id="PTHR46797">
    <property type="entry name" value="HTH-TYPE TRANSCRIPTIONAL REGULATOR"/>
    <property type="match status" value="1"/>
</dbReference>
<gene>
    <name evidence="3" type="ORF">CXZ10_14315</name>
</gene>
<keyword evidence="4" id="KW-1185">Reference proteome</keyword>
<dbReference type="PANTHER" id="PTHR46797:SF10">
    <property type="entry name" value="BLR1115 PROTEIN"/>
    <property type="match status" value="1"/>
</dbReference>
<evidence type="ECO:0000313" key="3">
    <source>
        <dbReference type="EMBL" id="PKR88569.1"/>
    </source>
</evidence>
<proteinExistence type="predicted"/>
<organism evidence="3 4">
    <name type="scientific">Pleomorphomonas diazotrophica</name>
    <dbReference type="NCBI Taxonomy" id="1166257"/>
    <lineage>
        <taxon>Bacteria</taxon>
        <taxon>Pseudomonadati</taxon>
        <taxon>Pseudomonadota</taxon>
        <taxon>Alphaproteobacteria</taxon>
        <taxon>Hyphomicrobiales</taxon>
        <taxon>Pleomorphomonadaceae</taxon>
        <taxon>Pleomorphomonas</taxon>
    </lineage>
</organism>
<dbReference type="GO" id="GO:0003677">
    <property type="term" value="F:DNA binding"/>
    <property type="evidence" value="ECO:0007669"/>
    <property type="project" value="UniProtKB-KW"/>
</dbReference>